<proteinExistence type="predicted"/>
<reference evidence="3" key="2">
    <citation type="journal article" date="2018" name="Plant J.">
        <title>The Sorghum bicolor reference genome: improved assembly, gene annotations, a transcriptome atlas, and signatures of genome organization.</title>
        <authorList>
            <person name="McCormick R.F."/>
            <person name="Truong S.K."/>
            <person name="Sreedasyam A."/>
            <person name="Jenkins J."/>
            <person name="Shu S."/>
            <person name="Sims D."/>
            <person name="Kennedy M."/>
            <person name="Amirebrahimi M."/>
            <person name="Weers B.D."/>
            <person name="McKinley B."/>
            <person name="Mattison A."/>
            <person name="Morishige D.T."/>
            <person name="Grimwood J."/>
            <person name="Schmutz J."/>
            <person name="Mullet J.E."/>
        </authorList>
    </citation>
    <scope>NUCLEOTIDE SEQUENCE [LARGE SCALE GENOMIC DNA]</scope>
    <source>
        <strain evidence="3">cv. BTx623</strain>
    </source>
</reference>
<feature type="region of interest" description="Disordered" evidence="1">
    <location>
        <begin position="1"/>
        <end position="20"/>
    </location>
</feature>
<dbReference type="AlphaFoldDB" id="A0A1Z5RLU2"/>
<gene>
    <name evidence="2" type="ORF">SORBI_3004G051166</name>
</gene>
<accession>A0A1Z5RLU2</accession>
<dbReference type="Proteomes" id="UP000000768">
    <property type="component" value="Chromosome 4"/>
</dbReference>
<name>A0A1Z5RLU2_SORBI</name>
<sequence>MPRSDTELSLGRPAPPPPRWCRATGELKQGGTATELQLQVRNCVRTPIFGDGDPARGEASDGGGGGRGGVRRRRGGGPVDEEVDGVVPAAAAAAAGGEAPARGRRRRLAFVVILVLLD</sequence>
<dbReference type="EMBL" id="CM000763">
    <property type="protein sequence ID" value="OQU84425.1"/>
    <property type="molecule type" value="Genomic_DNA"/>
</dbReference>
<evidence type="ECO:0000313" key="3">
    <source>
        <dbReference type="Proteomes" id="UP000000768"/>
    </source>
</evidence>
<evidence type="ECO:0000313" key="2">
    <source>
        <dbReference type="EMBL" id="OQU84425.1"/>
    </source>
</evidence>
<evidence type="ECO:0000256" key="1">
    <source>
        <dbReference type="SAM" id="MobiDB-lite"/>
    </source>
</evidence>
<organism evidence="2 3">
    <name type="scientific">Sorghum bicolor</name>
    <name type="common">Sorghum</name>
    <name type="synonym">Sorghum vulgare</name>
    <dbReference type="NCBI Taxonomy" id="4558"/>
    <lineage>
        <taxon>Eukaryota</taxon>
        <taxon>Viridiplantae</taxon>
        <taxon>Streptophyta</taxon>
        <taxon>Embryophyta</taxon>
        <taxon>Tracheophyta</taxon>
        <taxon>Spermatophyta</taxon>
        <taxon>Magnoliopsida</taxon>
        <taxon>Liliopsida</taxon>
        <taxon>Poales</taxon>
        <taxon>Poaceae</taxon>
        <taxon>PACMAD clade</taxon>
        <taxon>Panicoideae</taxon>
        <taxon>Andropogonodae</taxon>
        <taxon>Andropogoneae</taxon>
        <taxon>Sorghinae</taxon>
        <taxon>Sorghum</taxon>
    </lineage>
</organism>
<dbReference type="Gramene" id="OQU84425">
    <property type="protein sequence ID" value="OQU84425"/>
    <property type="gene ID" value="SORBI_3004G051166"/>
</dbReference>
<reference evidence="2 3" key="1">
    <citation type="journal article" date="2009" name="Nature">
        <title>The Sorghum bicolor genome and the diversification of grasses.</title>
        <authorList>
            <person name="Paterson A.H."/>
            <person name="Bowers J.E."/>
            <person name="Bruggmann R."/>
            <person name="Dubchak I."/>
            <person name="Grimwood J."/>
            <person name="Gundlach H."/>
            <person name="Haberer G."/>
            <person name="Hellsten U."/>
            <person name="Mitros T."/>
            <person name="Poliakov A."/>
            <person name="Schmutz J."/>
            <person name="Spannagl M."/>
            <person name="Tang H."/>
            <person name="Wang X."/>
            <person name="Wicker T."/>
            <person name="Bharti A.K."/>
            <person name="Chapman J."/>
            <person name="Feltus F.A."/>
            <person name="Gowik U."/>
            <person name="Grigoriev I.V."/>
            <person name="Lyons E."/>
            <person name="Maher C.A."/>
            <person name="Martis M."/>
            <person name="Narechania A."/>
            <person name="Otillar R.P."/>
            <person name="Penning B.W."/>
            <person name="Salamov A.A."/>
            <person name="Wang Y."/>
            <person name="Zhang L."/>
            <person name="Carpita N.C."/>
            <person name="Freeling M."/>
            <person name="Gingle A.R."/>
            <person name="Hash C.T."/>
            <person name="Keller B."/>
            <person name="Klein P."/>
            <person name="Kresovich S."/>
            <person name="McCann M.C."/>
            <person name="Ming R."/>
            <person name="Peterson D.G."/>
            <person name="Mehboob-ur-Rahman"/>
            <person name="Ware D."/>
            <person name="Westhoff P."/>
            <person name="Mayer K.F."/>
            <person name="Messing J."/>
            <person name="Rokhsar D.S."/>
        </authorList>
    </citation>
    <scope>NUCLEOTIDE SEQUENCE [LARGE SCALE GENOMIC DNA]</scope>
    <source>
        <strain evidence="3">cv. BTx623</strain>
    </source>
</reference>
<dbReference type="InParanoid" id="A0A1Z5RLU2"/>
<feature type="region of interest" description="Disordered" evidence="1">
    <location>
        <begin position="47"/>
        <end position="83"/>
    </location>
</feature>
<protein>
    <submittedName>
        <fullName evidence="2">Uncharacterized protein</fullName>
    </submittedName>
</protein>
<keyword evidence="3" id="KW-1185">Reference proteome</keyword>